<sequence>MEAATASTPTRPSHSTPTSPSPSPASLRQWRPAAQRNLRNQWSRLLAAKARWLSAAADGRSHASALVNAHLSRRYMPGMDLGVLKDMPGIREKASGKLARREEQCQSMLLSAYKEMVLALAELVKTSHSMRCFSKVAANSPLIRFTEHQDDMNDSGDGGGAPVFRWFSILEFENLAQEFVNMFISELQLKRLLVLELLSVTFKEGVQHDASLEWSDELFDGEFNEFQSIGLLSGDSYLLPKNWSADVSQAWQPGQTPSHEVLQVYLTSWLANVNIKTSRIDEIFELVGDEMQIKLS</sequence>
<evidence type="ECO:0000256" key="1">
    <source>
        <dbReference type="SAM" id="MobiDB-lite"/>
    </source>
</evidence>
<gene>
    <name evidence="2" type="ORF">E2562_004832</name>
</gene>
<accession>A0A6G1DFC6</accession>
<proteinExistence type="predicted"/>
<feature type="region of interest" description="Disordered" evidence="1">
    <location>
        <begin position="1"/>
        <end position="30"/>
    </location>
</feature>
<dbReference type="Proteomes" id="UP000479710">
    <property type="component" value="Unassembled WGS sequence"/>
</dbReference>
<dbReference type="EMBL" id="SPHZ02000006">
    <property type="protein sequence ID" value="KAF0910874.1"/>
    <property type="molecule type" value="Genomic_DNA"/>
</dbReference>
<feature type="compositionally biased region" description="Low complexity" evidence="1">
    <location>
        <begin position="1"/>
        <end position="18"/>
    </location>
</feature>
<reference evidence="2 3" key="1">
    <citation type="submission" date="2019-11" db="EMBL/GenBank/DDBJ databases">
        <title>Whole genome sequence of Oryza granulata.</title>
        <authorList>
            <person name="Li W."/>
        </authorList>
    </citation>
    <scope>NUCLEOTIDE SEQUENCE [LARGE SCALE GENOMIC DNA]</scope>
    <source>
        <strain evidence="3">cv. Menghai</strain>
        <tissue evidence="2">Leaf</tissue>
    </source>
</reference>
<organism evidence="2 3">
    <name type="scientific">Oryza meyeriana var. granulata</name>
    <dbReference type="NCBI Taxonomy" id="110450"/>
    <lineage>
        <taxon>Eukaryota</taxon>
        <taxon>Viridiplantae</taxon>
        <taxon>Streptophyta</taxon>
        <taxon>Embryophyta</taxon>
        <taxon>Tracheophyta</taxon>
        <taxon>Spermatophyta</taxon>
        <taxon>Magnoliopsida</taxon>
        <taxon>Liliopsida</taxon>
        <taxon>Poales</taxon>
        <taxon>Poaceae</taxon>
        <taxon>BOP clade</taxon>
        <taxon>Oryzoideae</taxon>
        <taxon>Oryzeae</taxon>
        <taxon>Oryzinae</taxon>
        <taxon>Oryza</taxon>
        <taxon>Oryza meyeriana</taxon>
    </lineage>
</organism>
<evidence type="ECO:0000313" key="2">
    <source>
        <dbReference type="EMBL" id="KAF0910874.1"/>
    </source>
</evidence>
<dbReference type="OrthoDB" id="1913984at2759"/>
<comment type="caution">
    <text evidence="2">The sequence shown here is derived from an EMBL/GenBank/DDBJ whole genome shotgun (WGS) entry which is preliminary data.</text>
</comment>
<dbReference type="PANTHER" id="PTHR15827:SF2">
    <property type="entry name" value="CYCLIN-DEPENDENT KINASE 2-INTERACTING PROTEIN"/>
    <property type="match status" value="1"/>
</dbReference>
<evidence type="ECO:0000313" key="3">
    <source>
        <dbReference type="Proteomes" id="UP000479710"/>
    </source>
</evidence>
<protein>
    <submittedName>
        <fullName evidence="2">Uncharacterized protein</fullName>
    </submittedName>
</protein>
<keyword evidence="3" id="KW-1185">Reference proteome</keyword>
<dbReference type="AlphaFoldDB" id="A0A6G1DFC6"/>
<name>A0A6G1DFC6_9ORYZ</name>
<dbReference type="PANTHER" id="PTHR15827">
    <property type="entry name" value="CYCLIN-DEPENDENT KINASE 2-INTERACTING PROTEIN"/>
    <property type="match status" value="1"/>
</dbReference>